<feature type="compositionally biased region" description="Low complexity" evidence="1">
    <location>
        <begin position="373"/>
        <end position="391"/>
    </location>
</feature>
<dbReference type="GO" id="GO:0043709">
    <property type="term" value="P:cell adhesion involved in single-species biofilm formation"/>
    <property type="evidence" value="ECO:0007669"/>
    <property type="project" value="TreeGrafter"/>
</dbReference>
<dbReference type="Pfam" id="PF00990">
    <property type="entry name" value="GGDEF"/>
    <property type="match status" value="1"/>
</dbReference>
<dbReference type="FunFam" id="3.30.70.270:FF:000001">
    <property type="entry name" value="Diguanylate cyclase domain protein"/>
    <property type="match status" value="1"/>
</dbReference>
<dbReference type="HOGENOM" id="CLU_000445_11_14_11"/>
<keyword evidence="2" id="KW-1133">Transmembrane helix</keyword>
<evidence type="ECO:0000313" key="5">
    <source>
        <dbReference type="Proteomes" id="UP000001116"/>
    </source>
</evidence>
<keyword evidence="2" id="KW-0472">Membrane</keyword>
<feature type="transmembrane region" description="Helical" evidence="2">
    <location>
        <begin position="63"/>
        <end position="83"/>
    </location>
</feature>
<feature type="domain" description="GGDEF" evidence="3">
    <location>
        <begin position="237"/>
        <end position="368"/>
    </location>
</feature>
<feature type="transmembrane region" description="Helical" evidence="2">
    <location>
        <begin position="141"/>
        <end position="160"/>
    </location>
</feature>
<protein>
    <submittedName>
        <fullName evidence="4">Diguanylate cyclase</fullName>
    </submittedName>
</protein>
<proteinExistence type="predicted"/>
<dbReference type="Gene3D" id="3.30.70.270">
    <property type="match status" value="1"/>
</dbReference>
<name>A6W4N4_KINRD</name>
<dbReference type="GO" id="GO:0052621">
    <property type="term" value="F:diguanylate cyclase activity"/>
    <property type="evidence" value="ECO:0007669"/>
    <property type="project" value="TreeGrafter"/>
</dbReference>
<dbReference type="InterPro" id="IPR000160">
    <property type="entry name" value="GGDEF_dom"/>
</dbReference>
<dbReference type="InterPro" id="IPR043128">
    <property type="entry name" value="Rev_trsase/Diguanyl_cyclase"/>
</dbReference>
<evidence type="ECO:0000256" key="2">
    <source>
        <dbReference type="SAM" id="Phobius"/>
    </source>
</evidence>
<dbReference type="InterPro" id="IPR050469">
    <property type="entry name" value="Diguanylate_Cyclase"/>
</dbReference>
<feature type="region of interest" description="Disordered" evidence="1">
    <location>
        <begin position="1"/>
        <end position="21"/>
    </location>
</feature>
<feature type="transmembrane region" description="Helical" evidence="2">
    <location>
        <begin position="166"/>
        <end position="186"/>
    </location>
</feature>
<evidence type="ECO:0000256" key="1">
    <source>
        <dbReference type="SAM" id="MobiDB-lite"/>
    </source>
</evidence>
<dbReference type="InterPro" id="IPR029787">
    <property type="entry name" value="Nucleotide_cyclase"/>
</dbReference>
<dbReference type="Proteomes" id="UP000001116">
    <property type="component" value="Chromosome"/>
</dbReference>
<feature type="transmembrane region" description="Helical" evidence="2">
    <location>
        <begin position="36"/>
        <end position="57"/>
    </location>
</feature>
<dbReference type="NCBIfam" id="TIGR00254">
    <property type="entry name" value="GGDEF"/>
    <property type="match status" value="1"/>
</dbReference>
<dbReference type="KEGG" id="kra:Krad_0283"/>
<dbReference type="eggNOG" id="COG2199">
    <property type="taxonomic scope" value="Bacteria"/>
</dbReference>
<dbReference type="SUPFAM" id="SSF55073">
    <property type="entry name" value="Nucleotide cyclase"/>
    <property type="match status" value="1"/>
</dbReference>
<dbReference type="STRING" id="266940.Krad_0283"/>
<dbReference type="CDD" id="cd01949">
    <property type="entry name" value="GGDEF"/>
    <property type="match status" value="1"/>
</dbReference>
<accession>A6W4N4</accession>
<keyword evidence="2" id="KW-0812">Transmembrane</keyword>
<feature type="region of interest" description="Disordered" evidence="1">
    <location>
        <begin position="366"/>
        <end position="391"/>
    </location>
</feature>
<dbReference type="AlphaFoldDB" id="A6W4N4"/>
<keyword evidence="5" id="KW-1185">Reference proteome</keyword>
<evidence type="ECO:0000259" key="3">
    <source>
        <dbReference type="PROSITE" id="PS50887"/>
    </source>
</evidence>
<evidence type="ECO:0000313" key="4">
    <source>
        <dbReference type="EMBL" id="ABS01773.1"/>
    </source>
</evidence>
<feature type="transmembrane region" description="Helical" evidence="2">
    <location>
        <begin position="95"/>
        <end position="111"/>
    </location>
</feature>
<dbReference type="SMART" id="SM00267">
    <property type="entry name" value="GGDEF"/>
    <property type="match status" value="1"/>
</dbReference>
<organism evidence="4 5">
    <name type="scientific">Kineococcus radiotolerans (strain ATCC BAA-149 / DSM 14245 / SRS30216)</name>
    <dbReference type="NCBI Taxonomy" id="266940"/>
    <lineage>
        <taxon>Bacteria</taxon>
        <taxon>Bacillati</taxon>
        <taxon>Actinomycetota</taxon>
        <taxon>Actinomycetes</taxon>
        <taxon>Kineosporiales</taxon>
        <taxon>Kineosporiaceae</taxon>
        <taxon>Kineococcus</taxon>
    </lineage>
</organism>
<dbReference type="PANTHER" id="PTHR45138:SF9">
    <property type="entry name" value="DIGUANYLATE CYCLASE DGCM-RELATED"/>
    <property type="match status" value="1"/>
</dbReference>
<dbReference type="PANTHER" id="PTHR45138">
    <property type="entry name" value="REGULATORY COMPONENTS OF SENSORY TRANSDUCTION SYSTEM"/>
    <property type="match status" value="1"/>
</dbReference>
<gene>
    <name evidence="4" type="ordered locus">Krad_0283</name>
</gene>
<sequence length="391" mass="39950">MVTVGPRGAGRAPAPAGGRAVPAPAPDLASLRASEVFTVLCAPGLLLLAVAVVVLVPEFLHPGTTGVVLGGGVLAPPVAAFAILRQRRTGRAQGWWSVWATGVLSVLTLTIDDSAFRQTAVMALVVGPLYAAMFTSTRSMLGHLALAVAAGSALVAGIPGDGEERAMRVLAVQMVLVLSVVGLFVLRRRLDTAVALLTLARDRADDLAGHDPLTGLLNRRGLRLALEAAAAGGRGLGPTGAVLLDVDHFKTVNDTLGHDAGDAVLIRIAAVLAATARPTDLVARIGGEEFLVVATATEPGDVARLGERLRAAVVADGGRPPVTVSAGVASCPPEPGVPCLVDELQSRADRLLYRAKSTGRNRVCVEEPGEVTPADPARAGAPAPRLPGRSG</sequence>
<dbReference type="GO" id="GO:0005886">
    <property type="term" value="C:plasma membrane"/>
    <property type="evidence" value="ECO:0007669"/>
    <property type="project" value="TreeGrafter"/>
</dbReference>
<dbReference type="PROSITE" id="PS50887">
    <property type="entry name" value="GGDEF"/>
    <property type="match status" value="1"/>
</dbReference>
<dbReference type="EMBL" id="CP000750">
    <property type="protein sequence ID" value="ABS01773.1"/>
    <property type="molecule type" value="Genomic_DNA"/>
</dbReference>
<feature type="transmembrane region" description="Helical" evidence="2">
    <location>
        <begin position="117"/>
        <end position="134"/>
    </location>
</feature>
<dbReference type="GO" id="GO:1902201">
    <property type="term" value="P:negative regulation of bacterial-type flagellum-dependent cell motility"/>
    <property type="evidence" value="ECO:0007669"/>
    <property type="project" value="TreeGrafter"/>
</dbReference>
<reference evidence="5" key="1">
    <citation type="journal article" date="2008" name="PLoS ONE">
        <title>Survival in nuclear waste, extreme resistance, and potential applications gleaned from the genome sequence of Kineococcus radiotolerans SRS30216.</title>
        <authorList>
            <person name="Bagwell C.E."/>
            <person name="Bhat S."/>
            <person name="Hawkins G.M."/>
            <person name="Smith B.W."/>
            <person name="Biswas T."/>
            <person name="Hoover T.R."/>
            <person name="Saunders E."/>
            <person name="Han C.S."/>
            <person name="Tsodikov O.V."/>
            <person name="Shimkets L.J."/>
        </authorList>
    </citation>
    <scope>NUCLEOTIDE SEQUENCE [LARGE SCALE GENOMIC DNA]</scope>
    <source>
        <strain evidence="5">ATCC BAA-149 / DSM 14245 / SRS30216</strain>
    </source>
</reference>